<evidence type="ECO:0000313" key="2">
    <source>
        <dbReference type="Proteomes" id="UP000219072"/>
    </source>
</evidence>
<organism evidence="1 2">
    <name type="scientific">Streptomyces zhaozhouensis</name>
    <dbReference type="NCBI Taxonomy" id="1300267"/>
    <lineage>
        <taxon>Bacteria</taxon>
        <taxon>Bacillati</taxon>
        <taxon>Actinomycetota</taxon>
        <taxon>Actinomycetes</taxon>
        <taxon>Kitasatosporales</taxon>
        <taxon>Streptomycetaceae</taxon>
        <taxon>Streptomyces</taxon>
    </lineage>
</organism>
<protein>
    <recommendedName>
        <fullName evidence="3">Tetratricopeptide repeat-containing protein</fullName>
    </recommendedName>
</protein>
<dbReference type="InterPro" id="IPR019734">
    <property type="entry name" value="TPR_rpt"/>
</dbReference>
<reference evidence="1 2" key="1">
    <citation type="submission" date="2017-09" db="EMBL/GenBank/DDBJ databases">
        <authorList>
            <person name="Ehlers B."/>
            <person name="Leendertz F.H."/>
        </authorList>
    </citation>
    <scope>NUCLEOTIDE SEQUENCE [LARGE SCALE GENOMIC DNA]</scope>
    <source>
        <strain evidence="1 2">CGMCC 4.7095</strain>
    </source>
</reference>
<dbReference type="SUPFAM" id="SSF48452">
    <property type="entry name" value="TPR-like"/>
    <property type="match status" value="1"/>
</dbReference>
<dbReference type="SUPFAM" id="SSF81901">
    <property type="entry name" value="HCP-like"/>
    <property type="match status" value="1"/>
</dbReference>
<dbReference type="RefSeq" id="WP_097229851.1">
    <property type="nucleotide sequence ID" value="NZ_OCNE01000002.1"/>
</dbReference>
<keyword evidence="2" id="KW-1185">Reference proteome</keyword>
<evidence type="ECO:0008006" key="3">
    <source>
        <dbReference type="Google" id="ProtNLM"/>
    </source>
</evidence>
<proteinExistence type="predicted"/>
<dbReference type="OrthoDB" id="3907951at2"/>
<dbReference type="AlphaFoldDB" id="A0A286DQW2"/>
<gene>
    <name evidence="1" type="ORF">SAMN06297387_102483</name>
</gene>
<accession>A0A286DQW2</accession>
<sequence>MSTDLFGVRVLDLDRERRRVRFRVFVVYYEPSWGTGELLPEDPSFFFRVLWEAAEDFGQHRFGVLTDLVPLDDFLDGADHRCFVERYERVAVRNHPVSDEDFERLAMFYYERDGGWQDEESLAQGDYDVYVTDARWLESLRIGQSWGTTSYADPPSGPPEDGEDPWEDWYDFCTMGAELKADACFTLGWLNERRGDVEGAAAAYLRVAEGEDRAQRGKGLLYLGRLREAGGDDEAARALYERAERSKDHERYGARYRSRAALRLGALLRRLGDEEGAREAFGRAVARGEQQMDLGVIAEARRLTGAESPAETADRLHGDGARQAALAALAEHHGSAVVELAGRLFAGDFEGAEAAAAAATEADDTAAFLVDLAMNRWREYSREAETKRLLELALATGRAAEGYARVVARDGFVAPPRGGLAAAELLTALYDRGDEAGSVALAGAAEPVHPRVAAEGYLRVGSAAGRRSDFARAAEWFRRGAAVEGVDDDLRAQCHFRLGCALRDSGENERAEEAFARAEAGLEIFENAAKAASQRAALAHAWGDGAVALAAWARSALLTTRGVDSERSAAGSARLLVALLTELGAEEAARAVDEAATGAKEESFRKRYRGAEAGPAVGSRLRAASLYGHMRLEAGDKELAPRLLERVAGGQGKHAASAAVTMGAEAHRGGDNAAAREWWRHALAKGDKQMSHRAVYNLGLVAKAEHDLPELLEHFRPIAESQHRQGPECAAHIAELCFWLERWDQALEWYRHTLDRTDDPELVGEAGYRVGRILRDRGEAEAARRPLRRAAASGFAPFAEQAGELLDGAG</sequence>
<evidence type="ECO:0000313" key="1">
    <source>
        <dbReference type="EMBL" id="SOD61067.1"/>
    </source>
</evidence>
<dbReference type="Proteomes" id="UP000219072">
    <property type="component" value="Unassembled WGS sequence"/>
</dbReference>
<name>A0A286DQW2_9ACTN</name>
<dbReference type="InterPro" id="IPR011990">
    <property type="entry name" value="TPR-like_helical_dom_sf"/>
</dbReference>
<dbReference type="Gene3D" id="1.25.40.10">
    <property type="entry name" value="Tetratricopeptide repeat domain"/>
    <property type="match status" value="3"/>
</dbReference>
<dbReference type="SMART" id="SM00028">
    <property type="entry name" value="TPR"/>
    <property type="match status" value="7"/>
</dbReference>
<dbReference type="EMBL" id="OCNE01000002">
    <property type="protein sequence ID" value="SOD61067.1"/>
    <property type="molecule type" value="Genomic_DNA"/>
</dbReference>